<gene>
    <name evidence="3" type="ORF">S06H3_12428</name>
</gene>
<reference evidence="3" key="1">
    <citation type="journal article" date="2014" name="Front. Microbiol.">
        <title>High frequency of phylogenetically diverse reductive dehalogenase-homologous genes in deep subseafloor sedimentary metagenomes.</title>
        <authorList>
            <person name="Kawai M."/>
            <person name="Futagami T."/>
            <person name="Toyoda A."/>
            <person name="Takaki Y."/>
            <person name="Nishi S."/>
            <person name="Hori S."/>
            <person name="Arai W."/>
            <person name="Tsubouchi T."/>
            <person name="Morono Y."/>
            <person name="Uchiyama I."/>
            <person name="Ito T."/>
            <person name="Fujiyama A."/>
            <person name="Inagaki F."/>
            <person name="Takami H."/>
        </authorList>
    </citation>
    <scope>NUCLEOTIDE SEQUENCE</scope>
    <source>
        <strain evidence="3">Expedition CK06-06</strain>
    </source>
</reference>
<feature type="non-terminal residue" evidence="3">
    <location>
        <position position="1"/>
    </location>
</feature>
<dbReference type="GO" id="GO:0003824">
    <property type="term" value="F:catalytic activity"/>
    <property type="evidence" value="ECO:0007669"/>
    <property type="project" value="InterPro"/>
</dbReference>
<comment type="caution">
    <text evidence="3">The sequence shown here is derived from an EMBL/GenBank/DDBJ whole genome shotgun (WGS) entry which is preliminary data.</text>
</comment>
<protein>
    <submittedName>
        <fullName evidence="3">Uncharacterized protein</fullName>
    </submittedName>
</protein>
<proteinExistence type="predicted"/>
<sequence length="93" mass="11094">GFNAKNIESQREIAMKLWHKRLHHQVKYGGVHYWLGESISQSIVEADAYTPEFMQFFKDIKKTVDPNFLLSPNKFHLHSYDDDYTKYLVKDEE</sequence>
<name>X1LZ94_9ZZZZ</name>
<dbReference type="SUPFAM" id="SSF55103">
    <property type="entry name" value="FAD-linked oxidases, C-terminal domain"/>
    <property type="match status" value="1"/>
</dbReference>
<evidence type="ECO:0000256" key="1">
    <source>
        <dbReference type="ARBA" id="ARBA00022630"/>
    </source>
</evidence>
<keyword evidence="2" id="KW-0274">FAD</keyword>
<organism evidence="3">
    <name type="scientific">marine sediment metagenome</name>
    <dbReference type="NCBI Taxonomy" id="412755"/>
    <lineage>
        <taxon>unclassified sequences</taxon>
        <taxon>metagenomes</taxon>
        <taxon>ecological metagenomes</taxon>
    </lineage>
</organism>
<accession>X1LZ94</accession>
<dbReference type="AlphaFoldDB" id="X1LZ94"/>
<dbReference type="GO" id="GO:0050660">
    <property type="term" value="F:flavin adenine dinucleotide binding"/>
    <property type="evidence" value="ECO:0007669"/>
    <property type="project" value="InterPro"/>
</dbReference>
<dbReference type="EMBL" id="BARV01006082">
    <property type="protein sequence ID" value="GAI07735.1"/>
    <property type="molecule type" value="Genomic_DNA"/>
</dbReference>
<keyword evidence="1" id="KW-0285">Flavoprotein</keyword>
<evidence type="ECO:0000256" key="2">
    <source>
        <dbReference type="ARBA" id="ARBA00022827"/>
    </source>
</evidence>
<dbReference type="InterPro" id="IPR016164">
    <property type="entry name" value="FAD-linked_Oxase-like_C"/>
</dbReference>
<evidence type="ECO:0000313" key="3">
    <source>
        <dbReference type="EMBL" id="GAI07735.1"/>
    </source>
</evidence>